<proteinExistence type="predicted"/>
<feature type="non-terminal residue" evidence="1">
    <location>
        <position position="1"/>
    </location>
</feature>
<dbReference type="InterPro" id="IPR040521">
    <property type="entry name" value="KDZ"/>
</dbReference>
<reference evidence="1 2" key="1">
    <citation type="journal article" date="2015" name="Fungal Genet. Biol.">
        <title>Evolution of novel wood decay mechanisms in Agaricales revealed by the genome sequences of Fistulina hepatica and Cylindrobasidium torrendii.</title>
        <authorList>
            <person name="Floudas D."/>
            <person name="Held B.W."/>
            <person name="Riley R."/>
            <person name="Nagy L.G."/>
            <person name="Koehler G."/>
            <person name="Ransdell A.S."/>
            <person name="Younus H."/>
            <person name="Chow J."/>
            <person name="Chiniquy J."/>
            <person name="Lipzen A."/>
            <person name="Tritt A."/>
            <person name="Sun H."/>
            <person name="Haridas S."/>
            <person name="LaButti K."/>
            <person name="Ohm R.A."/>
            <person name="Kues U."/>
            <person name="Blanchette R.A."/>
            <person name="Grigoriev I.V."/>
            <person name="Minto R.E."/>
            <person name="Hibbett D.S."/>
        </authorList>
    </citation>
    <scope>NUCLEOTIDE SEQUENCE [LARGE SCALE GENOMIC DNA]</scope>
    <source>
        <strain evidence="1 2">FP15055 ss-10</strain>
    </source>
</reference>
<evidence type="ECO:0000313" key="2">
    <source>
        <dbReference type="Proteomes" id="UP000054007"/>
    </source>
</evidence>
<keyword evidence="2" id="KW-1185">Reference proteome</keyword>
<protein>
    <submittedName>
        <fullName evidence="1">Uncharacterized protein</fullName>
    </submittedName>
</protein>
<sequence>AYDVWCQYVKNLRKRIIPDKLPDIPADDKFWGLLDRVQGGIPSLHVEGHVPDCKAVYSFAHLKHTGLTPTENVETPWVETKKLGGSIKHENHGARQDSLDTNFAYWNYLK</sequence>
<accession>A0A0D7AWX5</accession>
<dbReference type="OrthoDB" id="2954936at2759"/>
<feature type="non-terminal residue" evidence="1">
    <location>
        <position position="110"/>
    </location>
</feature>
<dbReference type="Pfam" id="PF18758">
    <property type="entry name" value="KDZ"/>
    <property type="match status" value="1"/>
</dbReference>
<dbReference type="EMBL" id="KN880872">
    <property type="protein sequence ID" value="KIY61781.1"/>
    <property type="molecule type" value="Genomic_DNA"/>
</dbReference>
<organism evidence="1 2">
    <name type="scientific">Cylindrobasidium torrendii FP15055 ss-10</name>
    <dbReference type="NCBI Taxonomy" id="1314674"/>
    <lineage>
        <taxon>Eukaryota</taxon>
        <taxon>Fungi</taxon>
        <taxon>Dikarya</taxon>
        <taxon>Basidiomycota</taxon>
        <taxon>Agaricomycotina</taxon>
        <taxon>Agaricomycetes</taxon>
        <taxon>Agaricomycetidae</taxon>
        <taxon>Agaricales</taxon>
        <taxon>Marasmiineae</taxon>
        <taxon>Physalacriaceae</taxon>
        <taxon>Cylindrobasidium</taxon>
    </lineage>
</organism>
<name>A0A0D7AWX5_9AGAR</name>
<dbReference type="Proteomes" id="UP000054007">
    <property type="component" value="Unassembled WGS sequence"/>
</dbReference>
<dbReference type="STRING" id="1314674.A0A0D7AWX5"/>
<dbReference type="AlphaFoldDB" id="A0A0D7AWX5"/>
<gene>
    <name evidence="1" type="ORF">CYLTODRAFT_330843</name>
</gene>
<evidence type="ECO:0000313" key="1">
    <source>
        <dbReference type="EMBL" id="KIY61781.1"/>
    </source>
</evidence>